<organism evidence="4 5">
    <name type="scientific">Kosmotoga pacifica</name>
    <dbReference type="NCBI Taxonomy" id="1330330"/>
    <lineage>
        <taxon>Bacteria</taxon>
        <taxon>Thermotogati</taxon>
        <taxon>Thermotogota</taxon>
        <taxon>Thermotogae</taxon>
        <taxon>Kosmotogales</taxon>
        <taxon>Kosmotogaceae</taxon>
        <taxon>Kosmotoga</taxon>
    </lineage>
</organism>
<feature type="domain" description="Sigma 54 modulation/S30EA ribosomal protein C-terminal" evidence="3">
    <location>
        <begin position="120"/>
        <end position="173"/>
    </location>
</feature>
<comment type="similarity">
    <text evidence="2">Belongs to the HPF/YfiA ribosome-associated protein family. Long HPF subfamily.</text>
</comment>
<evidence type="ECO:0000256" key="1">
    <source>
        <dbReference type="ARBA" id="ARBA00022845"/>
    </source>
</evidence>
<keyword evidence="4" id="KW-0689">Ribosomal protein</keyword>
<evidence type="ECO:0000313" key="5">
    <source>
        <dbReference type="Proteomes" id="UP000035159"/>
    </source>
</evidence>
<dbReference type="Pfam" id="PF16321">
    <property type="entry name" value="Ribosom_S30AE_C"/>
    <property type="match status" value="1"/>
</dbReference>
<dbReference type="InterPro" id="IPR050574">
    <property type="entry name" value="HPF/YfiA_ribosome-assoc"/>
</dbReference>
<dbReference type="HAMAP" id="MF_00839">
    <property type="entry name" value="HPF"/>
    <property type="match status" value="1"/>
</dbReference>
<dbReference type="OrthoDB" id="9794975at2"/>
<gene>
    <name evidence="2" type="primary">hpf</name>
    <name evidence="4" type="ORF">IX53_07805</name>
</gene>
<name>A0A0G2ZFY5_9BACT</name>
<comment type="subcellular location">
    <subcellularLocation>
        <location evidence="2">Cytoplasm</location>
    </subcellularLocation>
</comment>
<dbReference type="Proteomes" id="UP000035159">
    <property type="component" value="Chromosome"/>
</dbReference>
<dbReference type="PANTHER" id="PTHR33231:SF1">
    <property type="entry name" value="30S RIBOSOMAL PROTEIN"/>
    <property type="match status" value="1"/>
</dbReference>
<keyword evidence="4" id="KW-0687">Ribonucleoprotein</keyword>
<proteinExistence type="inferred from homology"/>
<keyword evidence="5" id="KW-1185">Reference proteome</keyword>
<dbReference type="Gene3D" id="3.30.160.100">
    <property type="entry name" value="Ribosome hibernation promotion factor-like"/>
    <property type="match status" value="1"/>
</dbReference>
<dbReference type="InterPro" id="IPR003489">
    <property type="entry name" value="RHF/RaiA"/>
</dbReference>
<comment type="subunit">
    <text evidence="2">Interacts with 100S ribosomes.</text>
</comment>
<dbReference type="CDD" id="cd00552">
    <property type="entry name" value="RaiA"/>
    <property type="match status" value="1"/>
</dbReference>
<dbReference type="InterPro" id="IPR034694">
    <property type="entry name" value="HPF_long/plastid"/>
</dbReference>
<evidence type="ECO:0000259" key="3">
    <source>
        <dbReference type="Pfam" id="PF16321"/>
    </source>
</evidence>
<keyword evidence="2" id="KW-0963">Cytoplasm</keyword>
<dbReference type="InterPro" id="IPR038416">
    <property type="entry name" value="Ribosom_S30AE_C_sf"/>
</dbReference>
<dbReference type="Pfam" id="PF02482">
    <property type="entry name" value="Ribosomal_S30AE"/>
    <property type="match status" value="1"/>
</dbReference>
<keyword evidence="1 2" id="KW-0810">Translation regulation</keyword>
<dbReference type="RefSeq" id="WP_047754868.1">
    <property type="nucleotide sequence ID" value="NZ_CAJUHA010000017.1"/>
</dbReference>
<dbReference type="KEGG" id="kpf:IX53_07805"/>
<evidence type="ECO:0000313" key="4">
    <source>
        <dbReference type="EMBL" id="AKI97733.1"/>
    </source>
</evidence>
<evidence type="ECO:0000256" key="2">
    <source>
        <dbReference type="HAMAP-Rule" id="MF_00839"/>
    </source>
</evidence>
<comment type="function">
    <text evidence="2">Required for dimerization of active 70S ribosomes into 100S ribosomes in stationary phase; 100S ribosomes are translationally inactive and sometimes present during exponential growth.</text>
</comment>
<dbReference type="PATRIC" id="fig|1330330.3.peg.1580"/>
<dbReference type="GO" id="GO:0043024">
    <property type="term" value="F:ribosomal small subunit binding"/>
    <property type="evidence" value="ECO:0007669"/>
    <property type="project" value="TreeGrafter"/>
</dbReference>
<dbReference type="PANTHER" id="PTHR33231">
    <property type="entry name" value="30S RIBOSOMAL PROTEIN"/>
    <property type="match status" value="1"/>
</dbReference>
<dbReference type="GO" id="GO:0045900">
    <property type="term" value="P:negative regulation of translational elongation"/>
    <property type="evidence" value="ECO:0007669"/>
    <property type="project" value="TreeGrafter"/>
</dbReference>
<dbReference type="STRING" id="1330330.IX53_07805"/>
<dbReference type="GO" id="GO:0022627">
    <property type="term" value="C:cytosolic small ribosomal subunit"/>
    <property type="evidence" value="ECO:0007669"/>
    <property type="project" value="TreeGrafter"/>
</dbReference>
<dbReference type="InterPro" id="IPR036567">
    <property type="entry name" value="RHF-like"/>
</dbReference>
<dbReference type="SUPFAM" id="SSF69754">
    <property type="entry name" value="Ribosome binding protein Y (YfiA homologue)"/>
    <property type="match status" value="1"/>
</dbReference>
<dbReference type="EMBL" id="CP011232">
    <property type="protein sequence ID" value="AKI97733.1"/>
    <property type="molecule type" value="Genomic_DNA"/>
</dbReference>
<accession>A0A0G2ZFY5</accession>
<dbReference type="InterPro" id="IPR032528">
    <property type="entry name" value="Ribosom_S30AE_C"/>
</dbReference>
<reference evidence="4 5" key="1">
    <citation type="submission" date="2015-04" db="EMBL/GenBank/DDBJ databases">
        <title>Complete Genome Sequence of Kosmotoga pacifica SLHLJ1.</title>
        <authorList>
            <person name="Jiang L.J."/>
            <person name="Shao Z.Z."/>
            <person name="Jebbar M."/>
        </authorList>
    </citation>
    <scope>NUCLEOTIDE SEQUENCE [LARGE SCALE GENOMIC DNA]</scope>
    <source>
        <strain evidence="4 5">SLHLJ1</strain>
    </source>
</reference>
<protein>
    <recommendedName>
        <fullName evidence="2">Ribosome hibernation promoting factor</fullName>
        <shortName evidence="2">HPF</shortName>
    </recommendedName>
</protein>
<dbReference type="Gene3D" id="3.30.505.50">
    <property type="entry name" value="Sigma 54 modulation/S30EA ribosomal protein, C-terminal domain"/>
    <property type="match status" value="1"/>
</dbReference>
<sequence>MKFNIYAKEISVTEPMREQLEKKLSKVNRIFDEDRFISIDVRISKERGQYKLELTAHLSGMVIRVEEKGTDFYLTVDKLADIFEKRLKRFKERKAMKHKLSVREITDSLPTSEYVEEEGSIITRRKRFAIKPMTLEEALLQMEMLGHTFFVFKNAESGEINVLYSRKNGSVGLIEMSE</sequence>
<dbReference type="NCBIfam" id="TIGR00741">
    <property type="entry name" value="yfiA"/>
    <property type="match status" value="1"/>
</dbReference>
<dbReference type="AlphaFoldDB" id="A0A0G2ZFY5"/>